<dbReference type="Proteomes" id="UP000824120">
    <property type="component" value="Chromosome 2"/>
</dbReference>
<evidence type="ECO:0000313" key="1">
    <source>
        <dbReference type="EMBL" id="KAG5620345.1"/>
    </source>
</evidence>
<keyword evidence="2" id="KW-1185">Reference proteome</keyword>
<reference evidence="1 2" key="1">
    <citation type="submission" date="2020-09" db="EMBL/GenBank/DDBJ databases">
        <title>De no assembly of potato wild relative species, Solanum commersonii.</title>
        <authorList>
            <person name="Cho K."/>
        </authorList>
    </citation>
    <scope>NUCLEOTIDE SEQUENCE [LARGE SCALE GENOMIC DNA]</scope>
    <source>
        <strain evidence="1">LZ3.2</strain>
        <tissue evidence="1">Leaf</tissue>
    </source>
</reference>
<dbReference type="OrthoDB" id="1724700at2759"/>
<sequence length="107" mass="12275">MIRNASVRHLSYAGKLHVIVSILFAEHNYWALVFIHSQSLVKEVDRKSRDFLWDSTKEKRKVALVASNRVCQTKKMGGGGGSLNKLKLGTKNWYQQDRYILTFDGGY</sequence>
<dbReference type="PANTHER" id="PTHR33116:SF84">
    <property type="entry name" value="RNA-DIRECTED DNA POLYMERASE"/>
    <property type="match status" value="1"/>
</dbReference>
<accession>A0A9J6A739</accession>
<organism evidence="1 2">
    <name type="scientific">Solanum commersonii</name>
    <name type="common">Commerson's wild potato</name>
    <name type="synonym">Commerson's nightshade</name>
    <dbReference type="NCBI Taxonomy" id="4109"/>
    <lineage>
        <taxon>Eukaryota</taxon>
        <taxon>Viridiplantae</taxon>
        <taxon>Streptophyta</taxon>
        <taxon>Embryophyta</taxon>
        <taxon>Tracheophyta</taxon>
        <taxon>Spermatophyta</taxon>
        <taxon>Magnoliopsida</taxon>
        <taxon>eudicotyledons</taxon>
        <taxon>Gunneridae</taxon>
        <taxon>Pentapetalae</taxon>
        <taxon>asterids</taxon>
        <taxon>lamiids</taxon>
        <taxon>Solanales</taxon>
        <taxon>Solanaceae</taxon>
        <taxon>Solanoideae</taxon>
        <taxon>Solaneae</taxon>
        <taxon>Solanum</taxon>
    </lineage>
</organism>
<proteinExistence type="predicted"/>
<comment type="caution">
    <text evidence="1">The sequence shown here is derived from an EMBL/GenBank/DDBJ whole genome shotgun (WGS) entry which is preliminary data.</text>
</comment>
<gene>
    <name evidence="1" type="ORF">H5410_005563</name>
</gene>
<evidence type="ECO:0000313" key="2">
    <source>
        <dbReference type="Proteomes" id="UP000824120"/>
    </source>
</evidence>
<dbReference type="PANTHER" id="PTHR33116">
    <property type="entry name" value="REVERSE TRANSCRIPTASE ZINC-BINDING DOMAIN-CONTAINING PROTEIN-RELATED-RELATED"/>
    <property type="match status" value="1"/>
</dbReference>
<protein>
    <submittedName>
        <fullName evidence="1">Uncharacterized protein</fullName>
    </submittedName>
</protein>
<dbReference type="EMBL" id="JACXVP010000002">
    <property type="protein sequence ID" value="KAG5620345.1"/>
    <property type="molecule type" value="Genomic_DNA"/>
</dbReference>
<name>A0A9J6A739_SOLCO</name>
<dbReference type="AlphaFoldDB" id="A0A9J6A739"/>